<evidence type="ECO:0000256" key="8">
    <source>
        <dbReference type="SAM" id="MobiDB-lite"/>
    </source>
</evidence>
<evidence type="ECO:0000256" key="5">
    <source>
        <dbReference type="ARBA" id="ARBA00022989"/>
    </source>
</evidence>
<evidence type="ECO:0000256" key="9">
    <source>
        <dbReference type="SAM" id="Phobius"/>
    </source>
</evidence>
<proteinExistence type="predicted"/>
<dbReference type="Pfam" id="PF02416">
    <property type="entry name" value="TatA_B_E"/>
    <property type="match status" value="1"/>
</dbReference>
<keyword evidence="7 9" id="KW-0472">Membrane</keyword>
<feature type="transmembrane region" description="Helical" evidence="9">
    <location>
        <begin position="6"/>
        <end position="23"/>
    </location>
</feature>
<keyword evidence="5 9" id="KW-1133">Transmembrane helix</keyword>
<feature type="region of interest" description="Disordered" evidence="8">
    <location>
        <begin position="66"/>
        <end position="96"/>
    </location>
</feature>
<feature type="compositionally biased region" description="Polar residues" evidence="8">
    <location>
        <begin position="66"/>
        <end position="78"/>
    </location>
</feature>
<comment type="caution">
    <text evidence="10">The sequence shown here is derived from an EMBL/GenBank/DDBJ whole genome shotgun (WGS) entry which is preliminary data.</text>
</comment>
<evidence type="ECO:0000313" key="10">
    <source>
        <dbReference type="EMBL" id="GAO97873.1"/>
    </source>
</evidence>
<evidence type="ECO:0000256" key="7">
    <source>
        <dbReference type="ARBA" id="ARBA00023136"/>
    </source>
</evidence>
<keyword evidence="2" id="KW-0813">Transport</keyword>
<keyword evidence="6" id="KW-0811">Translocation</keyword>
<comment type="subcellular location">
    <subcellularLocation>
        <location evidence="1">Membrane</location>
        <topology evidence="1">Single-pass membrane protein</topology>
    </subcellularLocation>
</comment>
<dbReference type="EMBL" id="BBVC01000020">
    <property type="protein sequence ID" value="GAO97873.1"/>
    <property type="molecule type" value="Genomic_DNA"/>
</dbReference>
<keyword evidence="3 9" id="KW-0812">Transmembrane</keyword>
<feature type="compositionally biased region" description="Basic and acidic residues" evidence="8">
    <location>
        <begin position="79"/>
        <end position="96"/>
    </location>
</feature>
<evidence type="ECO:0000256" key="4">
    <source>
        <dbReference type="ARBA" id="ARBA00022927"/>
    </source>
</evidence>
<reference evidence="10 11" key="1">
    <citation type="submission" date="2015-03" db="EMBL/GenBank/DDBJ databases">
        <title>Caedibacter varicaedens, whole genome shotgun sequence.</title>
        <authorList>
            <person name="Suzuki H."/>
            <person name="Dapper A.L."/>
            <person name="Gibson A.K."/>
            <person name="Jackson C."/>
            <person name="Lee H."/>
            <person name="Pejaver V.R."/>
            <person name="Doak T."/>
            <person name="Lynch M."/>
        </authorList>
    </citation>
    <scope>NUCLEOTIDE SEQUENCE [LARGE SCALE GENOMIC DNA]</scope>
</reference>
<dbReference type="Gene3D" id="1.20.5.3310">
    <property type="match status" value="1"/>
</dbReference>
<evidence type="ECO:0000313" key="11">
    <source>
        <dbReference type="Proteomes" id="UP000036771"/>
    </source>
</evidence>
<sequence>MIELGSLGEIFIILIAALVLIGPREMPQLLHTLGRWSQKIQTLSASLRQGLDHYIQEGKFEEYQKSINQEKLQQSTEQDQQREMRSSSSEHDHEHV</sequence>
<evidence type="ECO:0000256" key="1">
    <source>
        <dbReference type="ARBA" id="ARBA00004167"/>
    </source>
</evidence>
<keyword evidence="11" id="KW-1185">Reference proteome</keyword>
<gene>
    <name evidence="10" type="ORF">Cva_00513</name>
</gene>
<name>A0A0K8MCD6_9PROT</name>
<dbReference type="AlphaFoldDB" id="A0A0K8MCD6"/>
<evidence type="ECO:0000256" key="3">
    <source>
        <dbReference type="ARBA" id="ARBA00022692"/>
    </source>
</evidence>
<dbReference type="InterPro" id="IPR003369">
    <property type="entry name" value="TatA/B/E"/>
</dbReference>
<evidence type="ECO:0000256" key="6">
    <source>
        <dbReference type="ARBA" id="ARBA00023010"/>
    </source>
</evidence>
<dbReference type="STRING" id="1629334.Cva_00513"/>
<dbReference type="Proteomes" id="UP000036771">
    <property type="component" value="Unassembled WGS sequence"/>
</dbReference>
<evidence type="ECO:0000256" key="2">
    <source>
        <dbReference type="ARBA" id="ARBA00022448"/>
    </source>
</evidence>
<dbReference type="OrthoDB" id="7206969at2"/>
<keyword evidence="4" id="KW-0653">Protein transport</keyword>
<protein>
    <submittedName>
        <fullName evidence="10">Sec-independent translocase</fullName>
    </submittedName>
</protein>
<organism evidence="10 11">
    <name type="scientific">Caedimonas varicaedens</name>
    <dbReference type="NCBI Taxonomy" id="1629334"/>
    <lineage>
        <taxon>Bacteria</taxon>
        <taxon>Pseudomonadati</taxon>
        <taxon>Pseudomonadota</taxon>
        <taxon>Alphaproteobacteria</taxon>
        <taxon>Holosporales</taxon>
        <taxon>Caedimonadaceae</taxon>
        <taxon>Caedimonas</taxon>
    </lineage>
</organism>
<accession>A0A0K8MCD6</accession>